<dbReference type="OrthoDB" id="5911982at2759"/>
<keyword evidence="3" id="KW-1185">Reference proteome</keyword>
<gene>
    <name evidence="2" type="ORF">T10_11024</name>
</gene>
<reference evidence="2 3" key="1">
    <citation type="submission" date="2015-01" db="EMBL/GenBank/DDBJ databases">
        <title>Evolution of Trichinella species and genotypes.</title>
        <authorList>
            <person name="Korhonen P.K."/>
            <person name="Edoardo P."/>
            <person name="Giuseppe L.R."/>
            <person name="Gasser R.B."/>
        </authorList>
    </citation>
    <scope>NUCLEOTIDE SEQUENCE [LARGE SCALE GENOMIC DNA]</scope>
    <source>
        <strain evidence="2">ISS1980</strain>
    </source>
</reference>
<organism evidence="2 3">
    <name type="scientific">Trichinella papuae</name>
    <dbReference type="NCBI Taxonomy" id="268474"/>
    <lineage>
        <taxon>Eukaryota</taxon>
        <taxon>Metazoa</taxon>
        <taxon>Ecdysozoa</taxon>
        <taxon>Nematoda</taxon>
        <taxon>Enoplea</taxon>
        <taxon>Dorylaimia</taxon>
        <taxon>Trichinellida</taxon>
        <taxon>Trichinellidae</taxon>
        <taxon>Trichinella</taxon>
    </lineage>
</organism>
<protein>
    <submittedName>
        <fullName evidence="2">Uncharacterized protein</fullName>
    </submittedName>
</protein>
<feature type="region of interest" description="Disordered" evidence="1">
    <location>
        <begin position="142"/>
        <end position="166"/>
    </location>
</feature>
<dbReference type="Proteomes" id="UP000054843">
    <property type="component" value="Unassembled WGS sequence"/>
</dbReference>
<feature type="compositionally biased region" description="Polar residues" evidence="1">
    <location>
        <begin position="156"/>
        <end position="166"/>
    </location>
</feature>
<dbReference type="EMBL" id="JYDO01000005">
    <property type="protein sequence ID" value="KRZ79785.1"/>
    <property type="molecule type" value="Genomic_DNA"/>
</dbReference>
<sequence>MKTAADKFKEKIRKVTTYAESIIINVITYCDVSLAVEEKNVWACSNKSKVCTRIQRKLEKGPHDGQCLSGYKRPGKQFYLIWCRTIFSSTASCMTAHVDVTWWCPCEKMPFFQLGQNILVMVTKEKIQIYLDGNDVSGGSGGCVNGRGERRRKKNSFTGHESSSPPMTLTVAFHGNGYIIALPD</sequence>
<name>A0A0V1N6Y8_9BILA</name>
<proteinExistence type="predicted"/>
<evidence type="ECO:0000313" key="2">
    <source>
        <dbReference type="EMBL" id="KRZ79785.1"/>
    </source>
</evidence>
<dbReference type="AlphaFoldDB" id="A0A0V1N6Y8"/>
<comment type="caution">
    <text evidence="2">The sequence shown here is derived from an EMBL/GenBank/DDBJ whole genome shotgun (WGS) entry which is preliminary data.</text>
</comment>
<evidence type="ECO:0000313" key="3">
    <source>
        <dbReference type="Proteomes" id="UP000054843"/>
    </source>
</evidence>
<accession>A0A0V1N6Y8</accession>
<evidence type="ECO:0000256" key="1">
    <source>
        <dbReference type="SAM" id="MobiDB-lite"/>
    </source>
</evidence>